<dbReference type="Pfam" id="PF04203">
    <property type="entry name" value="Sortase"/>
    <property type="match status" value="1"/>
</dbReference>
<feature type="active site" description="Proton donor/acceptor" evidence="2">
    <location>
        <position position="117"/>
    </location>
</feature>
<name>A0A417YU22_9BACI</name>
<feature type="signal peptide" evidence="3">
    <location>
        <begin position="1"/>
        <end position="20"/>
    </location>
</feature>
<dbReference type="InterPro" id="IPR041999">
    <property type="entry name" value="Sortase_D_1"/>
</dbReference>
<dbReference type="NCBIfam" id="TIGR01076">
    <property type="entry name" value="sortase_fam"/>
    <property type="match status" value="1"/>
</dbReference>
<dbReference type="RefSeq" id="WP_118920792.1">
    <property type="nucleotide sequence ID" value="NZ_QWEG01000006.1"/>
</dbReference>
<evidence type="ECO:0000313" key="5">
    <source>
        <dbReference type="Proteomes" id="UP000284416"/>
    </source>
</evidence>
<dbReference type="NCBIfam" id="NF033746">
    <property type="entry name" value="class_D_sortase"/>
    <property type="match status" value="1"/>
</dbReference>
<protein>
    <submittedName>
        <fullName evidence="4">Class D sortase</fullName>
    </submittedName>
</protein>
<dbReference type="OrthoDB" id="165822at2"/>
<dbReference type="AlphaFoldDB" id="A0A417YU22"/>
<dbReference type="Proteomes" id="UP000284416">
    <property type="component" value="Unassembled WGS sequence"/>
</dbReference>
<evidence type="ECO:0000256" key="3">
    <source>
        <dbReference type="SAM" id="SignalP"/>
    </source>
</evidence>
<feature type="active site" description="Acyl-thioester intermediate" evidence="2">
    <location>
        <position position="175"/>
    </location>
</feature>
<reference evidence="4 5" key="1">
    <citation type="journal article" date="2017" name="Int. J. Syst. Evol. Microbiol.">
        <title>Bacillus notoginsengisoli sp. nov., a novel bacterium isolated from the rhizosphere of Panax notoginseng.</title>
        <authorList>
            <person name="Zhang M.Y."/>
            <person name="Cheng J."/>
            <person name="Cai Y."/>
            <person name="Zhang T.Y."/>
            <person name="Wu Y.Y."/>
            <person name="Manikprabhu D."/>
            <person name="Li W.J."/>
            <person name="Zhang Y.X."/>
        </authorList>
    </citation>
    <scope>NUCLEOTIDE SEQUENCE [LARGE SCALE GENOMIC DNA]</scope>
    <source>
        <strain evidence="4 5">JCM 30743</strain>
    </source>
</reference>
<keyword evidence="1" id="KW-0378">Hydrolase</keyword>
<keyword evidence="5" id="KW-1185">Reference proteome</keyword>
<evidence type="ECO:0000256" key="1">
    <source>
        <dbReference type="ARBA" id="ARBA00022801"/>
    </source>
</evidence>
<evidence type="ECO:0000313" key="4">
    <source>
        <dbReference type="EMBL" id="RHW40676.1"/>
    </source>
</evidence>
<feature type="chain" id="PRO_5019361229" evidence="3">
    <location>
        <begin position="21"/>
        <end position="198"/>
    </location>
</feature>
<proteinExistence type="predicted"/>
<evidence type="ECO:0000256" key="2">
    <source>
        <dbReference type="PIRSR" id="PIRSR605754-1"/>
    </source>
</evidence>
<keyword evidence="3" id="KW-0732">Signal</keyword>
<dbReference type="InterPro" id="IPR005754">
    <property type="entry name" value="Sortase"/>
</dbReference>
<dbReference type="SUPFAM" id="SSF63817">
    <property type="entry name" value="Sortase"/>
    <property type="match status" value="1"/>
</dbReference>
<sequence>MKLTKLLSFLLILAGTAALAVGGYQLIETKLKGDQSLEEARKLVNSDPNTAHARTETQEGRFMPDFGEITGLLEIPKIKSELAIVEGTDPNDLKKGVGHYEGSYYPGEKGQIVLSGHRDTVFRRLGELKVGDVMKVRMPAGDYVYEITGTKIVDADDRTIITLQNDEEELIVTTCYPFRYVGNAPDRYIIYAKPKQVN</sequence>
<comment type="caution">
    <text evidence="4">The sequence shown here is derived from an EMBL/GenBank/DDBJ whole genome shotgun (WGS) entry which is preliminary data.</text>
</comment>
<gene>
    <name evidence="4" type="ORF">D1B31_10800</name>
</gene>
<dbReference type="CDD" id="cd05828">
    <property type="entry name" value="Sortase_D_1"/>
    <property type="match status" value="1"/>
</dbReference>
<dbReference type="InterPro" id="IPR053525">
    <property type="entry name" value="Sortase_D"/>
</dbReference>
<dbReference type="GO" id="GO:0016787">
    <property type="term" value="F:hydrolase activity"/>
    <property type="evidence" value="ECO:0007669"/>
    <property type="project" value="UniProtKB-KW"/>
</dbReference>
<dbReference type="EMBL" id="QWEG01000006">
    <property type="protein sequence ID" value="RHW40676.1"/>
    <property type="molecule type" value="Genomic_DNA"/>
</dbReference>
<dbReference type="InterPro" id="IPR023365">
    <property type="entry name" value="Sortase_dom-sf"/>
</dbReference>
<organism evidence="4 5">
    <name type="scientific">Neobacillus notoginsengisoli</name>
    <dbReference type="NCBI Taxonomy" id="1578198"/>
    <lineage>
        <taxon>Bacteria</taxon>
        <taxon>Bacillati</taxon>
        <taxon>Bacillota</taxon>
        <taxon>Bacilli</taxon>
        <taxon>Bacillales</taxon>
        <taxon>Bacillaceae</taxon>
        <taxon>Neobacillus</taxon>
    </lineage>
</organism>
<dbReference type="Gene3D" id="2.40.260.10">
    <property type="entry name" value="Sortase"/>
    <property type="match status" value="1"/>
</dbReference>
<accession>A0A417YU22</accession>